<comment type="caution">
    <text evidence="1">The sequence shown here is derived from an EMBL/GenBank/DDBJ whole genome shotgun (WGS) entry which is preliminary data.</text>
</comment>
<dbReference type="RefSeq" id="WP_111939089.1">
    <property type="nucleotide sequence ID" value="NZ_QLUZ01000003.1"/>
</dbReference>
<protein>
    <recommendedName>
        <fullName evidence="3">Hint domain-containing protein</fullName>
    </recommendedName>
</protein>
<evidence type="ECO:0008006" key="3">
    <source>
        <dbReference type="Google" id="ProtNLM"/>
    </source>
</evidence>
<name>A0AAQ0FK45_BURCE</name>
<proteinExistence type="predicted"/>
<accession>A0AAQ0FK45</accession>
<dbReference type="InterPro" id="IPR036844">
    <property type="entry name" value="Hint_dom_sf"/>
</dbReference>
<dbReference type="EMBL" id="QLUZ01000003">
    <property type="protein sequence ID" value="RAQ14044.1"/>
    <property type="molecule type" value="Genomic_DNA"/>
</dbReference>
<sequence>MLLTVQRSAIRLSGSSDSAPDSVIEQLVNLLPDYSGGRRLHALLVNRLKGALPGNYSQIFGTGPSFRSIFFADYQPDPLLPLMSDMGLDDGWWANFSVAVLCQSIQDLGSRIRGQMRADKINHDVASFNATVRGRCARPYARVLAASFPPLINLLNQVDHATARQQFHDALLGNVINRQLWYQAGMWTSPDWEMFNQYAKYIALGADDAQVDALIDELTAAGLPIPPQVNRSNWRGYAEALRDKPDIDLDDVGGDTAKPIQETTYLPSYGRGMPARMPNGNCYEFTAGGQPGSPFRAPPSSCCFTGDTEVLSGAGVPVPLNQVKPGDTVMTRDGTAVVAFVARPQLGERKLYRINGGGPVFTDTHPFLNASASDSRAMAPAILAADPAHLAWMVPTLSEDGIGKLTTGCVLTGRRPESSESFPVDVTTVEPVPRGTGDDYLYDLNLLVTTGARQEFWAGKDGRFYLVSPEFPVLAQAGAAAVAVVAALEGLIAAGGPTLSGWPVTTRELVHRFGAAIFDAGLDAALRTVPSFGSPTPVRPLFERIDKLYRDLGSVDVVGASAIAAFFDGFMSTIVTWLTASVALGWRKPAEPSGEIVVVTIFDMALAPGTPVQTASQIRMEVRAQGQSESASAMMWNRSGRANTRFHHYFDQLIHLDRAKLGATGGLTFAVVMDGASVPALSGAAPLVIGDRAHCFQSAQLFDAAGAAVGTIRFDTRLLTRRTAEDELAHSGLWTEEAALAYSNALGTAMIAPILTTLEGLAGR</sequence>
<reference evidence="1 2" key="1">
    <citation type="submission" date="2018-06" db="EMBL/GenBank/DDBJ databases">
        <title>Towards the identification of Burkholderia cepacia strain which caused fatal septicemia.</title>
        <authorList>
            <person name="Bui L.A.T."/>
            <person name="Zakharova I.B."/>
            <person name="Shpak I.M."/>
            <person name="Teteryatnikova N."/>
            <person name="Ustinov D.V."/>
            <person name="Kuzyutina Y.A."/>
            <person name="Nguyen H.N."/>
            <person name="Antonov A.S."/>
            <person name="Avdyusheva E.F."/>
            <person name="Victorov D.V."/>
        </authorList>
    </citation>
    <scope>NUCLEOTIDE SEQUENCE [LARGE SCALE GENOMIC DNA]</scope>
    <source>
        <strain evidence="1 2">PT02</strain>
    </source>
</reference>
<gene>
    <name evidence="1" type="ORF">DPR02_06705</name>
</gene>
<dbReference type="AlphaFoldDB" id="A0AAQ0FK45"/>
<evidence type="ECO:0000313" key="1">
    <source>
        <dbReference type="EMBL" id="RAQ14044.1"/>
    </source>
</evidence>
<dbReference type="Proteomes" id="UP000248899">
    <property type="component" value="Unassembled WGS sequence"/>
</dbReference>
<organism evidence="1 2">
    <name type="scientific">Burkholderia cepacia</name>
    <name type="common">Pseudomonas cepacia</name>
    <dbReference type="NCBI Taxonomy" id="292"/>
    <lineage>
        <taxon>Bacteria</taxon>
        <taxon>Pseudomonadati</taxon>
        <taxon>Pseudomonadota</taxon>
        <taxon>Betaproteobacteria</taxon>
        <taxon>Burkholderiales</taxon>
        <taxon>Burkholderiaceae</taxon>
        <taxon>Burkholderia</taxon>
        <taxon>Burkholderia cepacia complex</taxon>
    </lineage>
</organism>
<evidence type="ECO:0000313" key="2">
    <source>
        <dbReference type="Proteomes" id="UP000248899"/>
    </source>
</evidence>
<dbReference type="SUPFAM" id="SSF51294">
    <property type="entry name" value="Hedgehog/intein (Hint) domain"/>
    <property type="match status" value="1"/>
</dbReference>